<keyword evidence="1" id="KW-0472">Membrane</keyword>
<reference evidence="2" key="1">
    <citation type="submission" date="2019-04" db="EMBL/GenBank/DDBJ databases">
        <title>Friends and foes A comparative genomics study of 23 Aspergillus species from section Flavi.</title>
        <authorList>
            <consortium name="DOE Joint Genome Institute"/>
            <person name="Kjaerbolling I."/>
            <person name="Vesth T."/>
            <person name="Frisvad J.C."/>
            <person name="Nybo J.L."/>
            <person name="Theobald S."/>
            <person name="Kildgaard S."/>
            <person name="Isbrandt T."/>
            <person name="Kuo A."/>
            <person name="Sato A."/>
            <person name="Lyhne E.K."/>
            <person name="Kogle M.E."/>
            <person name="Wiebenga A."/>
            <person name="Kun R.S."/>
            <person name="Lubbers R.J."/>
            <person name="Makela M.R."/>
            <person name="Barry K."/>
            <person name="Chovatia M."/>
            <person name="Clum A."/>
            <person name="Daum C."/>
            <person name="Haridas S."/>
            <person name="He G."/>
            <person name="LaButti K."/>
            <person name="Lipzen A."/>
            <person name="Mondo S."/>
            <person name="Riley R."/>
            <person name="Salamov A."/>
            <person name="Simmons B.A."/>
            <person name="Magnuson J.K."/>
            <person name="Henrissat B."/>
            <person name="Mortensen U.H."/>
            <person name="Larsen T.O."/>
            <person name="Devries R.P."/>
            <person name="Grigoriev I.V."/>
            <person name="Machida M."/>
            <person name="Baker S.E."/>
            <person name="Andersen M.R."/>
        </authorList>
    </citation>
    <scope>NUCLEOTIDE SEQUENCE [LARGE SCALE GENOMIC DNA]</scope>
    <source>
        <strain evidence="2">CBS 121.62</strain>
    </source>
</reference>
<accession>A0A5N6GRW7</accession>
<evidence type="ECO:0000256" key="1">
    <source>
        <dbReference type="SAM" id="Phobius"/>
    </source>
</evidence>
<sequence length="97" mass="11412">MTPHWRWEAQKRSTFLSPTGLLVVRALFPYWAVETYVCRKCRRIKLLSQLSEEEILCLVNEAPCYISPFRLSDHPVIFVVWKFFTCRSKSGPSALYL</sequence>
<organism evidence="2">
    <name type="scientific">Aspergillus flavus</name>
    <dbReference type="NCBI Taxonomy" id="5059"/>
    <lineage>
        <taxon>Eukaryota</taxon>
        <taxon>Fungi</taxon>
        <taxon>Dikarya</taxon>
        <taxon>Ascomycota</taxon>
        <taxon>Pezizomycotina</taxon>
        <taxon>Eurotiomycetes</taxon>
        <taxon>Eurotiomycetidae</taxon>
        <taxon>Eurotiales</taxon>
        <taxon>Aspergillaceae</taxon>
        <taxon>Aspergillus</taxon>
        <taxon>Aspergillus subgen. Circumdati</taxon>
    </lineage>
</organism>
<dbReference type="EMBL" id="ML734648">
    <property type="protein sequence ID" value="KAB8243173.1"/>
    <property type="molecule type" value="Genomic_DNA"/>
</dbReference>
<proteinExistence type="predicted"/>
<name>A0A5N6GRW7_ASPFL</name>
<evidence type="ECO:0000313" key="2">
    <source>
        <dbReference type="EMBL" id="KAB8243173.1"/>
    </source>
</evidence>
<protein>
    <submittedName>
        <fullName evidence="2">Uncharacterized protein</fullName>
    </submittedName>
</protein>
<dbReference type="AlphaFoldDB" id="A0A5N6GRW7"/>
<keyword evidence="1" id="KW-1133">Transmembrane helix</keyword>
<feature type="transmembrane region" description="Helical" evidence="1">
    <location>
        <begin position="15"/>
        <end position="33"/>
    </location>
</feature>
<keyword evidence="1" id="KW-0812">Transmembrane</keyword>
<dbReference type="Proteomes" id="UP000325434">
    <property type="component" value="Unassembled WGS sequence"/>
</dbReference>
<gene>
    <name evidence="2" type="ORF">BDV35DRAFT_363993</name>
</gene>